<dbReference type="Pfam" id="PF05899">
    <property type="entry name" value="Cupin_3"/>
    <property type="match status" value="1"/>
</dbReference>
<dbReference type="EMBL" id="JBEPFB010000031">
    <property type="protein sequence ID" value="MER7379317.1"/>
    <property type="molecule type" value="Genomic_DNA"/>
</dbReference>
<gene>
    <name evidence="2" type="ORF">ABT384_42715</name>
</gene>
<evidence type="ECO:0000313" key="3">
    <source>
        <dbReference type="Proteomes" id="UP001486207"/>
    </source>
</evidence>
<dbReference type="SUPFAM" id="SSF51182">
    <property type="entry name" value="RmlC-like cupins"/>
    <property type="match status" value="1"/>
</dbReference>
<dbReference type="Gene3D" id="2.60.120.10">
    <property type="entry name" value="Jelly Rolls"/>
    <property type="match status" value="1"/>
</dbReference>
<keyword evidence="3" id="KW-1185">Reference proteome</keyword>
<evidence type="ECO:0000313" key="2">
    <source>
        <dbReference type="EMBL" id="MER7379317.1"/>
    </source>
</evidence>
<dbReference type="InterPro" id="IPR014710">
    <property type="entry name" value="RmlC-like_jellyroll"/>
</dbReference>
<dbReference type="InterPro" id="IPR008579">
    <property type="entry name" value="UGlyAH_Cupin_dom"/>
</dbReference>
<evidence type="ECO:0000259" key="1">
    <source>
        <dbReference type="Pfam" id="PF05899"/>
    </source>
</evidence>
<dbReference type="Proteomes" id="UP001486207">
    <property type="component" value="Unassembled WGS sequence"/>
</dbReference>
<dbReference type="InterPro" id="IPR011051">
    <property type="entry name" value="RmlC_Cupin_sf"/>
</dbReference>
<accession>A0ABV1Y624</accession>
<dbReference type="RefSeq" id="WP_190075823.1">
    <property type="nucleotide sequence ID" value="NZ_BNBM01000029.1"/>
</dbReference>
<comment type="caution">
    <text evidence="2">The sequence shown here is derived from an EMBL/GenBank/DDBJ whole genome shotgun (WGS) entry which is preliminary data.</text>
</comment>
<organism evidence="2 3">
    <name type="scientific">Streptomyces lanatus</name>
    <dbReference type="NCBI Taxonomy" id="66900"/>
    <lineage>
        <taxon>Bacteria</taxon>
        <taxon>Bacillati</taxon>
        <taxon>Actinomycetota</taxon>
        <taxon>Actinomycetes</taxon>
        <taxon>Kitasatosporales</taxon>
        <taxon>Streptomycetaceae</taxon>
        <taxon>Streptomyces</taxon>
    </lineage>
</organism>
<proteinExistence type="predicted"/>
<protein>
    <submittedName>
        <fullName evidence="2">Cupin domain-containing protein</fullName>
    </submittedName>
</protein>
<reference evidence="2 3" key="1">
    <citation type="submission" date="2024-06" db="EMBL/GenBank/DDBJ databases">
        <title>The Natural Products Discovery Center: Release of the First 8490 Sequenced Strains for Exploring Actinobacteria Biosynthetic Diversity.</title>
        <authorList>
            <person name="Kalkreuter E."/>
            <person name="Kautsar S.A."/>
            <person name="Yang D."/>
            <person name="Bader C.D."/>
            <person name="Teijaro C.N."/>
            <person name="Fluegel L."/>
            <person name="Davis C.M."/>
            <person name="Simpson J.R."/>
            <person name="Lauterbach L."/>
            <person name="Steele A.D."/>
            <person name="Gui C."/>
            <person name="Meng S."/>
            <person name="Li G."/>
            <person name="Viehrig K."/>
            <person name="Ye F."/>
            <person name="Su P."/>
            <person name="Kiefer A.F."/>
            <person name="Nichols A."/>
            <person name="Cepeda A.J."/>
            <person name="Yan W."/>
            <person name="Fan B."/>
            <person name="Jiang Y."/>
            <person name="Adhikari A."/>
            <person name="Zheng C.-J."/>
            <person name="Schuster L."/>
            <person name="Cowan T.M."/>
            <person name="Smanski M.J."/>
            <person name="Chevrette M.G."/>
            <person name="De Carvalho L.P.S."/>
            <person name="Shen B."/>
        </authorList>
    </citation>
    <scope>NUCLEOTIDE SEQUENCE [LARGE SCALE GENOMIC DNA]</scope>
    <source>
        <strain evidence="2 3">NPDC000155</strain>
    </source>
</reference>
<sequence>MRDADLAPDTQRIEVHSITAVVLAAWDELVATLSTASRQRRKHDIVRRQEMTRTIQHIIEVGPGVGTSRTPTYPEGAVTDGWHEIEWRNFGSRENGTYYGGIWFGGPGTARIDSIPSDQFVCIRKGAARFTDANGDSRHFEEGAAFLMPKGFAGEWELLRETEIVYVALGPFDSNVP</sequence>
<feature type="domain" description="(S)-ureidoglycine aminohydrolase cupin" evidence="1">
    <location>
        <begin position="95"/>
        <end position="160"/>
    </location>
</feature>
<name>A0ABV1Y624_9ACTN</name>